<evidence type="ECO:0000256" key="2">
    <source>
        <dbReference type="SAM" id="SignalP"/>
    </source>
</evidence>
<dbReference type="EMBL" id="JAGIZA010000020">
    <property type="protein sequence ID" value="MBP0495686.1"/>
    <property type="molecule type" value="Genomic_DNA"/>
</dbReference>
<evidence type="ECO:0000313" key="3">
    <source>
        <dbReference type="EMBL" id="MBP0495686.1"/>
    </source>
</evidence>
<accession>A0A940S6M5</accession>
<keyword evidence="4" id="KW-1185">Reference proteome</keyword>
<dbReference type="PIRSF" id="PIRSF017082">
    <property type="entry name" value="YflP"/>
    <property type="match status" value="1"/>
</dbReference>
<reference evidence="3" key="1">
    <citation type="submission" date="2021-03" db="EMBL/GenBank/DDBJ databases">
        <authorList>
            <person name="So Y."/>
        </authorList>
    </citation>
    <scope>NUCLEOTIDE SEQUENCE</scope>
    <source>
        <strain evidence="3">SG15</strain>
    </source>
</reference>
<proteinExistence type="inferred from homology"/>
<dbReference type="RefSeq" id="WP_209376483.1">
    <property type="nucleotide sequence ID" value="NZ_JAGIZA010000020.1"/>
</dbReference>
<keyword evidence="2" id="KW-0732">Signal</keyword>
<feature type="chain" id="PRO_5038130584" evidence="2">
    <location>
        <begin position="22"/>
        <end position="324"/>
    </location>
</feature>
<name>A0A940S6M5_9PROT</name>
<feature type="signal peptide" evidence="2">
    <location>
        <begin position="1"/>
        <end position="21"/>
    </location>
</feature>
<dbReference type="PANTHER" id="PTHR42928">
    <property type="entry name" value="TRICARBOXYLATE-BINDING PROTEIN"/>
    <property type="match status" value="1"/>
</dbReference>
<evidence type="ECO:0000256" key="1">
    <source>
        <dbReference type="ARBA" id="ARBA00006987"/>
    </source>
</evidence>
<dbReference type="AlphaFoldDB" id="A0A940S6M5"/>
<dbReference type="Gene3D" id="3.40.190.10">
    <property type="entry name" value="Periplasmic binding protein-like II"/>
    <property type="match status" value="1"/>
</dbReference>
<organism evidence="3 4">
    <name type="scientific">Roseomonas indoligenes</name>
    <dbReference type="NCBI Taxonomy" id="2820811"/>
    <lineage>
        <taxon>Bacteria</taxon>
        <taxon>Pseudomonadati</taxon>
        <taxon>Pseudomonadota</taxon>
        <taxon>Alphaproteobacteria</taxon>
        <taxon>Acetobacterales</taxon>
        <taxon>Roseomonadaceae</taxon>
        <taxon>Roseomonas</taxon>
    </lineage>
</organism>
<comment type="caution">
    <text evidence="3">The sequence shown here is derived from an EMBL/GenBank/DDBJ whole genome shotgun (WGS) entry which is preliminary data.</text>
</comment>
<sequence length="324" mass="33352">MLQRRAALAASIAALAAPALAQEARRPLVVVVGAPPGGTADGVARVLAEALRAELGGIVVVENRGGGSGLEAADRLVRAEPDGQTLLMANTSVLAINPSLYPKLAYDPLRDFAFVGKVANVPIVLAVRRELGVHSVAELIALAKQRPGKLNFGSAGTATAMHLAGVLFNQKAGTDITHIPFRGSAPAVTNLIGGQGLDMMFEPASTLLEHINRGTLVALAVADTTRAAALPDVPTMEEAGLAGYRATQYFGLVAPAATPPATVQRLNAAMTRGLNGAPARERLAAIGAEPDPSAPEALRSFVAEEIPQWRELVRVSGAQLDGGG</sequence>
<dbReference type="Proteomes" id="UP000677537">
    <property type="component" value="Unassembled WGS sequence"/>
</dbReference>
<dbReference type="InterPro" id="IPR042100">
    <property type="entry name" value="Bug_dom1"/>
</dbReference>
<protein>
    <submittedName>
        <fullName evidence="3">Tripartite tricarboxylate transporter substrate binding protein</fullName>
    </submittedName>
</protein>
<evidence type="ECO:0000313" key="4">
    <source>
        <dbReference type="Proteomes" id="UP000677537"/>
    </source>
</evidence>
<dbReference type="Pfam" id="PF03401">
    <property type="entry name" value="TctC"/>
    <property type="match status" value="1"/>
</dbReference>
<dbReference type="Gene3D" id="3.40.190.150">
    <property type="entry name" value="Bordetella uptake gene, domain 1"/>
    <property type="match status" value="1"/>
</dbReference>
<gene>
    <name evidence="3" type="ORF">J5Y10_23080</name>
</gene>
<dbReference type="SUPFAM" id="SSF53850">
    <property type="entry name" value="Periplasmic binding protein-like II"/>
    <property type="match status" value="1"/>
</dbReference>
<comment type="similarity">
    <text evidence="1">Belongs to the UPF0065 (bug) family.</text>
</comment>
<dbReference type="InterPro" id="IPR005064">
    <property type="entry name" value="BUG"/>
</dbReference>
<dbReference type="PANTHER" id="PTHR42928:SF5">
    <property type="entry name" value="BLR1237 PROTEIN"/>
    <property type="match status" value="1"/>
</dbReference>
<dbReference type="CDD" id="cd13578">
    <property type="entry name" value="PBP2_Bug27"/>
    <property type="match status" value="1"/>
</dbReference>